<dbReference type="InterPro" id="IPR008753">
    <property type="entry name" value="Peptidase_M13_N"/>
</dbReference>
<dbReference type="AlphaFoldDB" id="A0A7J7IZ25"/>
<evidence type="ECO:0000256" key="7">
    <source>
        <dbReference type="SAM" id="Phobius"/>
    </source>
</evidence>
<dbReference type="GO" id="GO:0004222">
    <property type="term" value="F:metalloendopeptidase activity"/>
    <property type="evidence" value="ECO:0007669"/>
    <property type="project" value="InterPro"/>
</dbReference>
<dbReference type="GO" id="GO:0016485">
    <property type="term" value="P:protein processing"/>
    <property type="evidence" value="ECO:0007669"/>
    <property type="project" value="TreeGrafter"/>
</dbReference>
<keyword evidence="2" id="KW-0645">Protease</keyword>
<evidence type="ECO:0000259" key="8">
    <source>
        <dbReference type="Pfam" id="PF01431"/>
    </source>
</evidence>
<accession>A0A7J7IZ25</accession>
<dbReference type="PANTHER" id="PTHR11733">
    <property type="entry name" value="ZINC METALLOPROTEASE FAMILY M13 NEPRILYSIN-RELATED"/>
    <property type="match status" value="1"/>
</dbReference>
<evidence type="ECO:0000256" key="4">
    <source>
        <dbReference type="ARBA" id="ARBA00022801"/>
    </source>
</evidence>
<dbReference type="Pfam" id="PF01431">
    <property type="entry name" value="Peptidase_M13"/>
    <property type="match status" value="1"/>
</dbReference>
<protein>
    <submittedName>
        <fullName evidence="10">ECE2</fullName>
    </submittedName>
</protein>
<dbReference type="EMBL" id="VXIV02003273">
    <property type="protein sequence ID" value="KAF6018817.1"/>
    <property type="molecule type" value="Genomic_DNA"/>
</dbReference>
<gene>
    <name evidence="10" type="ORF">EB796_022866</name>
</gene>
<dbReference type="InterPro" id="IPR018497">
    <property type="entry name" value="Peptidase_M13_C"/>
</dbReference>
<feature type="transmembrane region" description="Helical" evidence="7">
    <location>
        <begin position="31"/>
        <end position="54"/>
    </location>
</feature>
<evidence type="ECO:0000256" key="6">
    <source>
        <dbReference type="ARBA" id="ARBA00023049"/>
    </source>
</evidence>
<keyword evidence="5" id="KW-0862">Zinc</keyword>
<keyword evidence="3" id="KW-0479">Metal-binding</keyword>
<keyword evidence="4" id="KW-0378">Hydrolase</keyword>
<feature type="domain" description="Peptidase M13 C-terminal" evidence="8">
    <location>
        <begin position="491"/>
        <end position="695"/>
    </location>
</feature>
<evidence type="ECO:0000256" key="1">
    <source>
        <dbReference type="ARBA" id="ARBA00001947"/>
    </source>
</evidence>
<dbReference type="PROSITE" id="PS51885">
    <property type="entry name" value="NEPRILYSIN"/>
    <property type="match status" value="1"/>
</dbReference>
<evidence type="ECO:0000256" key="5">
    <source>
        <dbReference type="ARBA" id="ARBA00022833"/>
    </source>
</evidence>
<feature type="transmembrane region" description="Helical" evidence="7">
    <location>
        <begin position="176"/>
        <end position="200"/>
    </location>
</feature>
<evidence type="ECO:0000313" key="10">
    <source>
        <dbReference type="EMBL" id="KAF6018817.1"/>
    </source>
</evidence>
<keyword evidence="7" id="KW-0472">Membrane</keyword>
<keyword evidence="7" id="KW-0812">Transmembrane</keyword>
<dbReference type="InterPro" id="IPR000718">
    <property type="entry name" value="Peptidase_M13"/>
</dbReference>
<dbReference type="Gene3D" id="1.10.1380.10">
    <property type="entry name" value="Neutral endopeptidase , domain2"/>
    <property type="match status" value="1"/>
</dbReference>
<evidence type="ECO:0000256" key="2">
    <source>
        <dbReference type="ARBA" id="ARBA00022670"/>
    </source>
</evidence>
<evidence type="ECO:0000256" key="3">
    <source>
        <dbReference type="ARBA" id="ARBA00022723"/>
    </source>
</evidence>
<comment type="cofactor">
    <cofactor evidence="1">
        <name>Zn(2+)</name>
        <dbReference type="ChEBI" id="CHEBI:29105"/>
    </cofactor>
</comment>
<dbReference type="GO" id="GO:0046872">
    <property type="term" value="F:metal ion binding"/>
    <property type="evidence" value="ECO:0007669"/>
    <property type="project" value="UniProtKB-KW"/>
</dbReference>
<dbReference type="Proteomes" id="UP000593567">
    <property type="component" value="Unassembled WGS sequence"/>
</dbReference>
<dbReference type="SUPFAM" id="SSF55486">
    <property type="entry name" value="Metalloproteases ('zincins'), catalytic domain"/>
    <property type="match status" value="3"/>
</dbReference>
<comment type="caution">
    <text evidence="10">The sequence shown here is derived from an EMBL/GenBank/DDBJ whole genome shotgun (WGS) entry which is preliminary data.</text>
</comment>
<dbReference type="InterPro" id="IPR042089">
    <property type="entry name" value="Peptidase_M13_dom_2"/>
</dbReference>
<keyword evidence="7" id="KW-1133">Transmembrane helix</keyword>
<name>A0A7J7IZ25_BUGNE</name>
<evidence type="ECO:0000313" key="11">
    <source>
        <dbReference type="Proteomes" id="UP000593567"/>
    </source>
</evidence>
<evidence type="ECO:0000259" key="9">
    <source>
        <dbReference type="Pfam" id="PF05649"/>
    </source>
</evidence>
<dbReference type="Pfam" id="PF05649">
    <property type="entry name" value="Peptidase_M13_N"/>
    <property type="match status" value="1"/>
</dbReference>
<dbReference type="GO" id="GO:0005886">
    <property type="term" value="C:plasma membrane"/>
    <property type="evidence" value="ECO:0007669"/>
    <property type="project" value="TreeGrafter"/>
</dbReference>
<dbReference type="PANTHER" id="PTHR11733:SF195">
    <property type="entry name" value="ENDOTHELIN-CONVERTING ENZYME-LIKE 1"/>
    <property type="match status" value="1"/>
</dbReference>
<feature type="domain" description="Peptidase M13 N-terminal" evidence="9">
    <location>
        <begin position="242"/>
        <end position="383"/>
    </location>
</feature>
<keyword evidence="11" id="KW-1185">Reference proteome</keyword>
<sequence length="696" mass="79452">MPTHINYSEFINSDRSFLVPGLQRKVTIRTFVIATLTAVFCTTAIACSIALMVAHGETRTTTTRVDITEVCTTPNCFSSSALIIAFRNNDTNPCDNFHQYACAISSQGGKPFIDQIISDAFGWNALPGWNEETYDLTAAMKKVHSSFWQPSLFNIQISTDWENRSKNVIELMKTELILCIIGLISLIILITVAILLGAGIGSQDKEVEETSVNIIVPNECIEPQCLEASSTLAFLRNTSVHPCNNFYQYACSSKIWSTERLKPDEREFSTLHQLEEENEERVRNALGSPIRRSVEWSAELRMKKFYQSCLNTYGNSAEGPKDFIAKILTPAGGWYMINTMNEQLYDITNALTKVHSNFWLTSLFSVTVARDDLYNQRNILEIDNLVAYLKRGLQDRLNKLTWMEEKSKRIAIEKVKQMVDKAGYPSWMTDNDFIDQQYYEVKIEEDQYLQNLIEIASFEKEKANQLLIKGEDTSRWRLNVWEAGGGYDQWWNEILITAGLLQWPIYARNFPKYYNFGALGITIGHELMHAVDEIGGYYLPNGTYFDWWTTNTTTNYNKRRACLENLDLKAGPYQATPDSEIRIIRIDGTYAARELTAEMAAIRIAYNAYKDWVADNSEEKRAPGVGLTNEQTMFLAYAQTQCFVRRDDYSISRAERQIIPEDIRLNAALAHTPEFVKAFSCDATTNMHATDKCEVF</sequence>
<reference evidence="10" key="1">
    <citation type="submission" date="2020-06" db="EMBL/GenBank/DDBJ databases">
        <title>Draft genome of Bugula neritina, a colonial animal packing powerful symbionts and potential medicines.</title>
        <authorList>
            <person name="Rayko M."/>
        </authorList>
    </citation>
    <scope>NUCLEOTIDE SEQUENCE [LARGE SCALE GENOMIC DNA]</scope>
    <source>
        <strain evidence="10">Kwan_BN1</strain>
    </source>
</reference>
<organism evidence="10 11">
    <name type="scientific">Bugula neritina</name>
    <name type="common">Brown bryozoan</name>
    <name type="synonym">Sertularia neritina</name>
    <dbReference type="NCBI Taxonomy" id="10212"/>
    <lineage>
        <taxon>Eukaryota</taxon>
        <taxon>Metazoa</taxon>
        <taxon>Spiralia</taxon>
        <taxon>Lophotrochozoa</taxon>
        <taxon>Bryozoa</taxon>
        <taxon>Gymnolaemata</taxon>
        <taxon>Cheilostomatida</taxon>
        <taxon>Flustrina</taxon>
        <taxon>Buguloidea</taxon>
        <taxon>Bugulidae</taxon>
        <taxon>Bugula</taxon>
    </lineage>
</organism>
<dbReference type="InterPro" id="IPR024079">
    <property type="entry name" value="MetalloPept_cat_dom_sf"/>
</dbReference>
<proteinExistence type="predicted"/>
<keyword evidence="6" id="KW-0482">Metalloprotease</keyword>
<dbReference type="Gene3D" id="3.40.390.10">
    <property type="entry name" value="Collagenase (Catalytic Domain)"/>
    <property type="match status" value="1"/>
</dbReference>
<dbReference type="PRINTS" id="PR00786">
    <property type="entry name" value="NEPRILYSIN"/>
</dbReference>
<dbReference type="OrthoDB" id="6475849at2759"/>